<keyword evidence="2" id="KW-1185">Reference proteome</keyword>
<gene>
    <name evidence="1" type="ORF">OJ996_08590</name>
</gene>
<sequence length="271" mass="30284">MDLEKKIHGLKREIEESGDPSVAFKEIADILEGTTDPIGRYSIEKRLVEALTPGKDPVGEFHWLKDHETDILAHFKYAPGGMNGRLYDEICSSAAMNIHAHRKGQEFLAILQGLSDQEISGGLSLPVLSRWVAYGNEFDKLDAIDSPDLKSSILGGALRVMEKLRSPNTPEGVTAMIETYLSPQYKDFKDPGNGIIDDYVSQQWYETEAENVERLLESPGNRSAVDRLSAALAYRSGIAGDGRVDSYLDRIKDETLRSETIRKIESERIKR</sequence>
<protein>
    <submittedName>
        <fullName evidence="1">Uncharacterized protein</fullName>
    </submittedName>
</protein>
<dbReference type="EMBL" id="JAPDDR010000004">
    <property type="protein sequence ID" value="MCW1913630.1"/>
    <property type="molecule type" value="Genomic_DNA"/>
</dbReference>
<reference evidence="1" key="1">
    <citation type="submission" date="2022-10" db="EMBL/GenBank/DDBJ databases">
        <title>Luteolibacter sp. GHJ8, whole genome shotgun sequencing project.</title>
        <authorList>
            <person name="Zhao G."/>
            <person name="Shen L."/>
        </authorList>
    </citation>
    <scope>NUCLEOTIDE SEQUENCE</scope>
    <source>
        <strain evidence="1">GHJ8</strain>
    </source>
</reference>
<accession>A0ABT3G1B5</accession>
<dbReference type="Proteomes" id="UP001165653">
    <property type="component" value="Unassembled WGS sequence"/>
</dbReference>
<organism evidence="1 2">
    <name type="scientific">Luteolibacter rhizosphaerae</name>
    <dbReference type="NCBI Taxonomy" id="2989719"/>
    <lineage>
        <taxon>Bacteria</taxon>
        <taxon>Pseudomonadati</taxon>
        <taxon>Verrucomicrobiota</taxon>
        <taxon>Verrucomicrobiia</taxon>
        <taxon>Verrucomicrobiales</taxon>
        <taxon>Verrucomicrobiaceae</taxon>
        <taxon>Luteolibacter</taxon>
    </lineage>
</organism>
<evidence type="ECO:0000313" key="2">
    <source>
        <dbReference type="Proteomes" id="UP001165653"/>
    </source>
</evidence>
<comment type="caution">
    <text evidence="1">The sequence shown here is derived from an EMBL/GenBank/DDBJ whole genome shotgun (WGS) entry which is preliminary data.</text>
</comment>
<proteinExistence type="predicted"/>
<dbReference type="RefSeq" id="WP_264513133.1">
    <property type="nucleotide sequence ID" value="NZ_JAPDDR010000004.1"/>
</dbReference>
<name>A0ABT3G1B5_9BACT</name>
<evidence type="ECO:0000313" key="1">
    <source>
        <dbReference type="EMBL" id="MCW1913630.1"/>
    </source>
</evidence>